<proteinExistence type="predicted"/>
<evidence type="ECO:0000313" key="7">
    <source>
        <dbReference type="Proteomes" id="UP000315439"/>
    </source>
</evidence>
<keyword evidence="4" id="KW-0472">Membrane</keyword>
<dbReference type="OrthoDB" id="195526at2"/>
<dbReference type="RefSeq" id="WP_142892318.1">
    <property type="nucleotide sequence ID" value="NZ_ML660161.1"/>
</dbReference>
<dbReference type="InterPro" id="IPR017946">
    <property type="entry name" value="PLC-like_Pdiesterase_TIM-brl"/>
</dbReference>
<accession>A0A545UHE3</accession>
<dbReference type="GO" id="GO:0006629">
    <property type="term" value="P:lipid metabolic process"/>
    <property type="evidence" value="ECO:0007669"/>
    <property type="project" value="InterPro"/>
</dbReference>
<dbReference type="PANTHER" id="PTHR35518">
    <property type="entry name" value="MAINTENANCE OF TELOMOERE CAPPING"/>
    <property type="match status" value="1"/>
</dbReference>
<comment type="caution">
    <text evidence="6">The sequence shown here is derived from an EMBL/GenBank/DDBJ whole genome shotgun (WGS) entry which is preliminary data.</text>
</comment>
<dbReference type="PROSITE" id="PS00615">
    <property type="entry name" value="C_TYPE_LECTIN_1"/>
    <property type="match status" value="1"/>
</dbReference>
<keyword evidence="5" id="KW-0732">Signal</keyword>
<organism evidence="6 7">
    <name type="scientific">Aliikangiella coralliicola</name>
    <dbReference type="NCBI Taxonomy" id="2592383"/>
    <lineage>
        <taxon>Bacteria</taxon>
        <taxon>Pseudomonadati</taxon>
        <taxon>Pseudomonadota</taxon>
        <taxon>Gammaproteobacteria</taxon>
        <taxon>Oceanospirillales</taxon>
        <taxon>Pleioneaceae</taxon>
        <taxon>Aliikangiella</taxon>
    </lineage>
</organism>
<dbReference type="PANTHER" id="PTHR35518:SF2">
    <property type="entry name" value="MAINTENANCE OF TELOMERE CAPPING PROTEIN 6"/>
    <property type="match status" value="1"/>
</dbReference>
<evidence type="ECO:0000256" key="3">
    <source>
        <dbReference type="ARBA" id="ARBA00022989"/>
    </source>
</evidence>
<keyword evidence="2" id="KW-0812">Transmembrane</keyword>
<evidence type="ECO:0000256" key="5">
    <source>
        <dbReference type="SAM" id="SignalP"/>
    </source>
</evidence>
<evidence type="ECO:0000313" key="6">
    <source>
        <dbReference type="EMBL" id="TQV88833.1"/>
    </source>
</evidence>
<feature type="chain" id="PRO_5022181638" description="Phosphatidylinositol diacylglycerol-lyase" evidence="5">
    <location>
        <begin position="35"/>
        <end position="601"/>
    </location>
</feature>
<comment type="subcellular location">
    <subcellularLocation>
        <location evidence="1">Membrane</location>
    </subcellularLocation>
</comment>
<dbReference type="SUPFAM" id="SSF51695">
    <property type="entry name" value="PLC-like phosphodiesterases"/>
    <property type="match status" value="1"/>
</dbReference>
<evidence type="ECO:0008006" key="8">
    <source>
        <dbReference type="Google" id="ProtNLM"/>
    </source>
</evidence>
<dbReference type="Gene3D" id="3.20.20.190">
    <property type="entry name" value="Phosphatidylinositol (PI) phosphodiesterase"/>
    <property type="match status" value="1"/>
</dbReference>
<dbReference type="GO" id="GO:0008081">
    <property type="term" value="F:phosphoric diester hydrolase activity"/>
    <property type="evidence" value="ECO:0007669"/>
    <property type="project" value="InterPro"/>
</dbReference>
<protein>
    <recommendedName>
        <fullName evidence="8">Phosphatidylinositol diacylglycerol-lyase</fullName>
    </recommendedName>
</protein>
<dbReference type="AlphaFoldDB" id="A0A545UHE3"/>
<sequence length="601" mass="66580">MNIGKFVSHPGDGIRKTLASAILVFACAASNVSAAPSAGQMLDDLGLYYDYDDYPTDDQAKYAMELQRRIAADTPFLYTSVLGTHNSYNSSKYGIPVSSLNQTGQHKISVRDQIDLGAEWIELDYYNDGGNLEFCHSEWNCIRGREVKLATIFIELNEWAKDQDTYDTERVVMVHVENLNGDSGSDGTKFFENLRDRVDISKYVYTPLDYEADFPHGREYEGRENGDNVRINLPTKEITKQVIRDRGKRFVFFMSSGKPGSGNELWDGVFWHRGGLQTNASCDNKEAHDDWVNKQNVVEYCGPPGPSNTDGKFRNSDALWTFSTSQPNGDGSCVVIDDNGAWYDRSCSNTYAIACRRNLWNTDHYLFPNEHDKDSYAEIWDVVTAADGGATFSGTQDEGDEICQAAKGEGWHHNVPRNAMESQVVVDLLAEKNLSAAWVAYTDHNEDGIFKVDTVAAANDPYFGKYGHGSYFSVHVNSPKMKVKIKSVSHTGSCTDNISATGGEVAISAQTELLINVNNCQDESGADKWNWSVEVDKNGTKKTYTLQVRSDGRVKVSGNGLSDTASNGETKTVNSGHAKFKLISADWPSSYDGVGFIVKEP</sequence>
<feature type="signal peptide" evidence="5">
    <location>
        <begin position="1"/>
        <end position="34"/>
    </location>
</feature>
<evidence type="ECO:0000256" key="1">
    <source>
        <dbReference type="ARBA" id="ARBA00004370"/>
    </source>
</evidence>
<dbReference type="SUPFAM" id="SSF56436">
    <property type="entry name" value="C-type lectin-like"/>
    <property type="match status" value="1"/>
</dbReference>
<keyword evidence="3" id="KW-1133">Transmembrane helix</keyword>
<dbReference type="Proteomes" id="UP000315439">
    <property type="component" value="Unassembled WGS sequence"/>
</dbReference>
<evidence type="ECO:0000256" key="4">
    <source>
        <dbReference type="ARBA" id="ARBA00023136"/>
    </source>
</evidence>
<dbReference type="EMBL" id="VIKS01000003">
    <property type="protein sequence ID" value="TQV88833.1"/>
    <property type="molecule type" value="Genomic_DNA"/>
</dbReference>
<dbReference type="InterPro" id="IPR016187">
    <property type="entry name" value="CTDL_fold"/>
</dbReference>
<dbReference type="PROSITE" id="PS51257">
    <property type="entry name" value="PROKAR_LIPOPROTEIN"/>
    <property type="match status" value="1"/>
</dbReference>
<reference evidence="6 7" key="1">
    <citation type="submission" date="2019-07" db="EMBL/GenBank/DDBJ databases">
        <title>Draft genome for Aliikangiella sp. M105.</title>
        <authorList>
            <person name="Wang G."/>
        </authorList>
    </citation>
    <scope>NUCLEOTIDE SEQUENCE [LARGE SCALE GENOMIC DNA]</scope>
    <source>
        <strain evidence="6 7">M105</strain>
    </source>
</reference>
<dbReference type="InterPro" id="IPR018378">
    <property type="entry name" value="C-type_lectin_CS"/>
</dbReference>
<gene>
    <name evidence="6" type="ORF">FLL46_04685</name>
</gene>
<dbReference type="InterPro" id="IPR051008">
    <property type="entry name" value="Telomere_Capping_Maintenance"/>
</dbReference>
<keyword evidence="7" id="KW-1185">Reference proteome</keyword>
<evidence type="ECO:0000256" key="2">
    <source>
        <dbReference type="ARBA" id="ARBA00022692"/>
    </source>
</evidence>
<dbReference type="GO" id="GO:0016020">
    <property type="term" value="C:membrane"/>
    <property type="evidence" value="ECO:0007669"/>
    <property type="project" value="UniProtKB-SubCell"/>
</dbReference>
<name>A0A545UHE3_9GAMM</name>